<dbReference type="InterPro" id="IPR043749">
    <property type="entry name" value="DUF5694"/>
</dbReference>
<dbReference type="Pfam" id="PF18950">
    <property type="entry name" value="DUF5694"/>
    <property type="match status" value="1"/>
</dbReference>
<evidence type="ECO:0000313" key="2">
    <source>
        <dbReference type="Proteomes" id="UP000681075"/>
    </source>
</evidence>
<evidence type="ECO:0000313" key="1">
    <source>
        <dbReference type="EMBL" id="GIL38838.1"/>
    </source>
</evidence>
<gene>
    <name evidence="1" type="ORF">TMPK1_10750</name>
</gene>
<protein>
    <submittedName>
        <fullName evidence="1">Uncharacterized protein</fullName>
    </submittedName>
</protein>
<dbReference type="AlphaFoldDB" id="A0A8S8X6J7"/>
<proteinExistence type="predicted"/>
<name>A0A8S8X6J7_9PROT</name>
<keyword evidence="2" id="KW-1185">Reference proteome</keyword>
<dbReference type="Proteomes" id="UP000681075">
    <property type="component" value="Unassembled WGS sequence"/>
</dbReference>
<dbReference type="EMBL" id="BOPV01000001">
    <property type="protein sequence ID" value="GIL38838.1"/>
    <property type="molecule type" value="Genomic_DNA"/>
</dbReference>
<comment type="caution">
    <text evidence="1">The sequence shown here is derived from an EMBL/GenBank/DDBJ whole genome shotgun (WGS) entry which is preliminary data.</text>
</comment>
<sequence length="251" mass="27244">MLVLGVFHFAGSKGDLFSAKPIDLADARTRSDIDKLAAALRDYRPTKIFVETMPDSEWVTQRWPAYRAATIADAPRVNEIEQIGFRVAKDAGLDTVAGVNCKMPDGPESDGFDALLASAKANKQDDAIDALMRYGAASVKKIDAENEHSLLGALAAVNQPKEDRERLALDLQLARIGTPANPIGGRFNGAWYARNVCMYANVTRDAVKGDRILLVIGAGHAPLLRQMLRDDGRVSLVDPISYLKRAAATKP</sequence>
<organism evidence="1 2">
    <name type="scientific">Roseiterribacter gracilis</name>
    <dbReference type="NCBI Taxonomy" id="2812848"/>
    <lineage>
        <taxon>Bacteria</taxon>
        <taxon>Pseudomonadati</taxon>
        <taxon>Pseudomonadota</taxon>
        <taxon>Alphaproteobacteria</taxon>
        <taxon>Rhodospirillales</taxon>
        <taxon>Roseiterribacteraceae</taxon>
        <taxon>Roseiterribacter</taxon>
    </lineage>
</organism>
<reference evidence="1" key="1">
    <citation type="submission" date="2021-02" db="EMBL/GenBank/DDBJ databases">
        <title>Genome sequence of Rhodospirillales sp. strain TMPK1 isolated from soil.</title>
        <authorList>
            <person name="Nakai R."/>
            <person name="Kusada H."/>
            <person name="Tamaki H."/>
        </authorList>
    </citation>
    <scope>NUCLEOTIDE SEQUENCE</scope>
    <source>
        <strain evidence="1">TMPK1</strain>
    </source>
</reference>
<accession>A0A8S8X6J7</accession>